<accession>A0ABZ3ESP1</accession>
<dbReference type="InterPro" id="IPR001460">
    <property type="entry name" value="PCN-bd_Tpept"/>
</dbReference>
<dbReference type="SUPFAM" id="SSF56519">
    <property type="entry name" value="Penicillin binding protein dimerisation domain"/>
    <property type="match status" value="1"/>
</dbReference>
<evidence type="ECO:0000313" key="8">
    <source>
        <dbReference type="Proteomes" id="UP001451571"/>
    </source>
</evidence>
<dbReference type="Proteomes" id="UP001451571">
    <property type="component" value="Chromosome"/>
</dbReference>
<dbReference type="PANTHER" id="PTHR30627">
    <property type="entry name" value="PEPTIDOGLYCAN D,D-TRANSPEPTIDASE"/>
    <property type="match status" value="1"/>
</dbReference>
<dbReference type="Gene3D" id="3.40.710.10">
    <property type="entry name" value="DD-peptidase/beta-lactamase superfamily"/>
    <property type="match status" value="1"/>
</dbReference>
<dbReference type="InterPro" id="IPR036138">
    <property type="entry name" value="PBP_dimer_sf"/>
</dbReference>
<organism evidence="7 8">
    <name type="scientific">Kineothrix sedimenti</name>
    <dbReference type="NCBI Taxonomy" id="3123317"/>
    <lineage>
        <taxon>Bacteria</taxon>
        <taxon>Bacillati</taxon>
        <taxon>Bacillota</taxon>
        <taxon>Clostridia</taxon>
        <taxon>Lachnospirales</taxon>
        <taxon>Lachnospiraceae</taxon>
        <taxon>Kineothrix</taxon>
    </lineage>
</organism>
<keyword evidence="3" id="KW-0472">Membrane</keyword>
<dbReference type="Pfam" id="PF00905">
    <property type="entry name" value="Transpeptidase"/>
    <property type="match status" value="1"/>
</dbReference>
<evidence type="ECO:0000256" key="4">
    <source>
        <dbReference type="SAM" id="MobiDB-lite"/>
    </source>
</evidence>
<feature type="compositionally biased region" description="Low complexity" evidence="4">
    <location>
        <begin position="670"/>
        <end position="685"/>
    </location>
</feature>
<comment type="subcellular location">
    <subcellularLocation>
        <location evidence="1">Membrane</location>
    </subcellularLocation>
</comment>
<sequence>MSRDRKGRTNRFTTGMQKKLAVLFILVLLAFVGLSARLVVINKENGEKYKKQVLSQQEYDSKTIPFRRGDILDSKGTKLAVSEKVYNVILDAKIMLDDEKAVEPTIAAVQSELGIDGSVIRERLASHPESSYYVLKKQMTYEEISGFKALETDKEQGTNIKGIWFEEEYKRKYPNNTLASDAIGFTTSDNQGLYGLEQYYNDVLSGTPGREYGYLNGDAALERTTIAAVDGNSIVTTIDANIQSIVEKYLKEFNDQYKNDYLERNGSNNTGCIIMDVNTGEILAMASYPVFDLNNTKNSEDLIGMPMVDELGNRTGEYITAENLAAMEGTEQLDQNFNALWRNFCINDTYEPGSVAKPFTVAAGIDSGSITGNETYTCNGFLEVGDYKIKCHNIYGDGLLTVAQGVERSCNVVMMYVNMATGKDTYIDYQHIFNFGLKTNIDLAGESRTASLVYDKNSLGPTELATNSFGQGFNTTMIQMIAGFSSLINGGNYYEPHMVSKIISPSGATVQNIEPRILKQTISESTSEIIKEDCNLVVSGENGTGKTARPAGYMIGGKTGTAETLPRGNNEYVVSFMGYAPADDPQIAIYVVVDRPNVAYQDDAKYATRIVRKILTEVLPYKGIFMTEELSDDERAELEALQIEITTPVASETTDEEGQTAEGTEGGTSGETTGEEAAAGEAQTQEGEEDNAYTEVWKTFPIDPQTGYAVDPDTGELVDPETGHSVTGENSTPAGRAGTNGTSSTDSTQDDDNPF</sequence>
<reference evidence="7 8" key="1">
    <citation type="submission" date="2024-02" db="EMBL/GenBank/DDBJ databases">
        <title>Bacterial strain from lacustrine sediment.</title>
        <authorList>
            <person name="Petit C."/>
            <person name="Fadhlaoui K."/>
        </authorList>
    </citation>
    <scope>NUCLEOTIDE SEQUENCE [LARGE SCALE GENOMIC DNA]</scope>
    <source>
        <strain evidence="7 8">IPX-CK</strain>
    </source>
</reference>
<feature type="domain" description="Penicillin-binding protein transpeptidase" evidence="5">
    <location>
        <begin position="272"/>
        <end position="615"/>
    </location>
</feature>
<gene>
    <name evidence="7" type="ORF">V6984_14410</name>
</gene>
<evidence type="ECO:0000256" key="1">
    <source>
        <dbReference type="ARBA" id="ARBA00004370"/>
    </source>
</evidence>
<evidence type="ECO:0000259" key="5">
    <source>
        <dbReference type="Pfam" id="PF00905"/>
    </source>
</evidence>
<dbReference type="InterPro" id="IPR012338">
    <property type="entry name" value="Beta-lactam/transpept-like"/>
</dbReference>
<comment type="similarity">
    <text evidence="2">Belongs to the transpeptidase family.</text>
</comment>
<name>A0ABZ3ESP1_9FIRM</name>
<dbReference type="SUPFAM" id="SSF56601">
    <property type="entry name" value="beta-lactamase/transpeptidase-like"/>
    <property type="match status" value="1"/>
</dbReference>
<dbReference type="PANTHER" id="PTHR30627:SF1">
    <property type="entry name" value="PEPTIDOGLYCAN D,D-TRANSPEPTIDASE FTSI"/>
    <property type="match status" value="1"/>
</dbReference>
<dbReference type="RefSeq" id="WP_342756310.1">
    <property type="nucleotide sequence ID" value="NZ_CP146256.1"/>
</dbReference>
<dbReference type="InterPro" id="IPR005311">
    <property type="entry name" value="PBP_dimer"/>
</dbReference>
<feature type="compositionally biased region" description="Polar residues" evidence="4">
    <location>
        <begin position="724"/>
        <end position="733"/>
    </location>
</feature>
<protein>
    <submittedName>
        <fullName evidence="7">Penicillin-binding transpeptidase domain-containing protein</fullName>
    </submittedName>
</protein>
<dbReference type="Pfam" id="PF03717">
    <property type="entry name" value="PBP_dimer"/>
    <property type="match status" value="1"/>
</dbReference>
<evidence type="ECO:0000313" key="7">
    <source>
        <dbReference type="EMBL" id="XAH72697.1"/>
    </source>
</evidence>
<feature type="region of interest" description="Disordered" evidence="4">
    <location>
        <begin position="645"/>
        <end position="755"/>
    </location>
</feature>
<keyword evidence="8" id="KW-1185">Reference proteome</keyword>
<proteinExistence type="inferred from homology"/>
<evidence type="ECO:0000259" key="6">
    <source>
        <dbReference type="Pfam" id="PF03717"/>
    </source>
</evidence>
<evidence type="ECO:0000256" key="3">
    <source>
        <dbReference type="ARBA" id="ARBA00023136"/>
    </source>
</evidence>
<dbReference type="InterPro" id="IPR050515">
    <property type="entry name" value="Beta-lactam/transpept"/>
</dbReference>
<dbReference type="Gene3D" id="3.90.1310.10">
    <property type="entry name" value="Penicillin-binding protein 2a (Domain 2)"/>
    <property type="match status" value="1"/>
</dbReference>
<evidence type="ECO:0000256" key="2">
    <source>
        <dbReference type="ARBA" id="ARBA00007171"/>
    </source>
</evidence>
<feature type="domain" description="Penicillin-binding protein dimerisation" evidence="6">
    <location>
        <begin position="64"/>
        <end position="216"/>
    </location>
</feature>
<dbReference type="EMBL" id="CP146256">
    <property type="protein sequence ID" value="XAH72697.1"/>
    <property type="molecule type" value="Genomic_DNA"/>
</dbReference>